<dbReference type="AlphaFoldDB" id="A0AAW1EP52"/>
<comment type="caution">
    <text evidence="4">The sequence shown here is derived from an EMBL/GenBank/DDBJ whole genome shotgun (WGS) entry which is preliminary data.</text>
</comment>
<gene>
    <name evidence="4" type="ORF">VZT92_016887</name>
</gene>
<feature type="chain" id="PRO_5043900943" description="Chemokine interleukin-8-like domain-containing protein" evidence="2">
    <location>
        <begin position="23"/>
        <end position="91"/>
    </location>
</feature>
<dbReference type="Gene3D" id="2.40.50.40">
    <property type="match status" value="1"/>
</dbReference>
<keyword evidence="5" id="KW-1185">Reference proteome</keyword>
<name>A0AAW1EP52_ZOAVI</name>
<dbReference type="GO" id="GO:0006955">
    <property type="term" value="P:immune response"/>
    <property type="evidence" value="ECO:0007669"/>
    <property type="project" value="InterPro"/>
</dbReference>
<keyword evidence="1" id="KW-0202">Cytokine</keyword>
<protein>
    <recommendedName>
        <fullName evidence="3">Chemokine interleukin-8-like domain-containing protein</fullName>
    </recommendedName>
</protein>
<feature type="signal peptide" evidence="2">
    <location>
        <begin position="1"/>
        <end position="22"/>
    </location>
</feature>
<dbReference type="Proteomes" id="UP001488805">
    <property type="component" value="Unassembled WGS sequence"/>
</dbReference>
<dbReference type="EMBL" id="JBCEZU010000145">
    <property type="protein sequence ID" value="KAK9524496.1"/>
    <property type="molecule type" value="Genomic_DNA"/>
</dbReference>
<sequence>MRTTRILLLSILGYALIASVICSNGMGPDNCCFTPYPRRLNKRLISSYYMTDHRCPKSAAIMVTKKGRRICMDPTLSWVVGIMKSVDEGTF</sequence>
<proteinExistence type="predicted"/>
<dbReference type="CDD" id="cd00272">
    <property type="entry name" value="Chemokine_CC"/>
    <property type="match status" value="1"/>
</dbReference>
<dbReference type="GO" id="GO:0008009">
    <property type="term" value="F:chemokine activity"/>
    <property type="evidence" value="ECO:0007669"/>
    <property type="project" value="InterPro"/>
</dbReference>
<dbReference type="InterPro" id="IPR001811">
    <property type="entry name" value="Chemokine_IL8-like_dom"/>
</dbReference>
<reference evidence="4 5" key="1">
    <citation type="journal article" date="2024" name="Genome Biol. Evol.">
        <title>Chromosome-level genome assembly of the viviparous eelpout Zoarces viviparus.</title>
        <authorList>
            <person name="Fuhrmann N."/>
            <person name="Brasseur M.V."/>
            <person name="Bakowski C.E."/>
            <person name="Podsiadlowski L."/>
            <person name="Prost S."/>
            <person name="Krehenwinkel H."/>
            <person name="Mayer C."/>
        </authorList>
    </citation>
    <scope>NUCLEOTIDE SEQUENCE [LARGE SCALE GENOMIC DNA]</scope>
    <source>
        <strain evidence="4">NO-MEL_2022_Ind0_liver</strain>
    </source>
</reference>
<dbReference type="SMART" id="SM00199">
    <property type="entry name" value="SCY"/>
    <property type="match status" value="1"/>
</dbReference>
<evidence type="ECO:0000313" key="5">
    <source>
        <dbReference type="Proteomes" id="UP001488805"/>
    </source>
</evidence>
<evidence type="ECO:0000256" key="2">
    <source>
        <dbReference type="SAM" id="SignalP"/>
    </source>
</evidence>
<evidence type="ECO:0000256" key="1">
    <source>
        <dbReference type="ARBA" id="ARBA00022514"/>
    </source>
</evidence>
<dbReference type="GO" id="GO:0005615">
    <property type="term" value="C:extracellular space"/>
    <property type="evidence" value="ECO:0007669"/>
    <property type="project" value="UniProtKB-KW"/>
</dbReference>
<organism evidence="4 5">
    <name type="scientific">Zoarces viviparus</name>
    <name type="common">Viviparous eelpout</name>
    <name type="synonym">Blennius viviparus</name>
    <dbReference type="NCBI Taxonomy" id="48416"/>
    <lineage>
        <taxon>Eukaryota</taxon>
        <taxon>Metazoa</taxon>
        <taxon>Chordata</taxon>
        <taxon>Craniata</taxon>
        <taxon>Vertebrata</taxon>
        <taxon>Euteleostomi</taxon>
        <taxon>Actinopterygii</taxon>
        <taxon>Neopterygii</taxon>
        <taxon>Teleostei</taxon>
        <taxon>Neoteleostei</taxon>
        <taxon>Acanthomorphata</taxon>
        <taxon>Eupercaria</taxon>
        <taxon>Perciformes</taxon>
        <taxon>Cottioidei</taxon>
        <taxon>Zoarcales</taxon>
        <taxon>Zoarcidae</taxon>
        <taxon>Zoarcinae</taxon>
        <taxon>Zoarces</taxon>
    </lineage>
</organism>
<dbReference type="PANTHER" id="PTHR12015">
    <property type="entry name" value="SMALL INDUCIBLE CYTOKINE A"/>
    <property type="match status" value="1"/>
</dbReference>
<dbReference type="Pfam" id="PF00048">
    <property type="entry name" value="IL8"/>
    <property type="match status" value="1"/>
</dbReference>
<dbReference type="InterPro" id="IPR039809">
    <property type="entry name" value="Chemokine_b/g/d"/>
</dbReference>
<evidence type="ECO:0000259" key="3">
    <source>
        <dbReference type="SMART" id="SM00199"/>
    </source>
</evidence>
<feature type="domain" description="Chemokine interleukin-8-like" evidence="3">
    <location>
        <begin position="28"/>
        <end position="86"/>
    </location>
</feature>
<accession>A0AAW1EP52</accession>
<keyword evidence="2" id="KW-0732">Signal</keyword>
<dbReference type="InterPro" id="IPR036048">
    <property type="entry name" value="Interleukin_8-like_sf"/>
</dbReference>
<dbReference type="SUPFAM" id="SSF54117">
    <property type="entry name" value="Interleukin 8-like chemokines"/>
    <property type="match status" value="1"/>
</dbReference>
<evidence type="ECO:0000313" key="4">
    <source>
        <dbReference type="EMBL" id="KAK9524496.1"/>
    </source>
</evidence>